<dbReference type="Proteomes" id="UP001157034">
    <property type="component" value="Unassembled WGS sequence"/>
</dbReference>
<dbReference type="InterPro" id="IPR024072">
    <property type="entry name" value="DHFR-like_dom_sf"/>
</dbReference>
<dbReference type="EMBL" id="BSVB01000001">
    <property type="protein sequence ID" value="GMA93488.1"/>
    <property type="molecule type" value="Genomic_DNA"/>
</dbReference>
<name>A0ABQ6JZ14_9MICO</name>
<dbReference type="InterPro" id="IPR002734">
    <property type="entry name" value="RibDG_C"/>
</dbReference>
<sequence>MARLVGRGAPYGTPVYVLTHRPRPDLVLGRTTFHFVDAPAGEVARQAREAAAGLDVQVSGGPTTVREFLDADLVDTMHVVVVPIVLGRGSSLWAGQEGLEERFDIRSTTTPSGVTHHEFTRRGR</sequence>
<evidence type="ECO:0000313" key="2">
    <source>
        <dbReference type="EMBL" id="GMA93488.1"/>
    </source>
</evidence>
<dbReference type="SUPFAM" id="SSF53597">
    <property type="entry name" value="Dihydrofolate reductase-like"/>
    <property type="match status" value="1"/>
</dbReference>
<evidence type="ECO:0000259" key="1">
    <source>
        <dbReference type="Pfam" id="PF01872"/>
    </source>
</evidence>
<evidence type="ECO:0000313" key="3">
    <source>
        <dbReference type="Proteomes" id="UP001157034"/>
    </source>
</evidence>
<accession>A0ABQ6JZ14</accession>
<feature type="domain" description="Bacterial bifunctional deaminase-reductase C-terminal" evidence="1">
    <location>
        <begin position="49"/>
        <end position="108"/>
    </location>
</feature>
<proteinExistence type="predicted"/>
<organism evidence="2 3">
    <name type="scientific">Pseudolysinimonas kribbensis</name>
    <dbReference type="NCBI Taxonomy" id="433641"/>
    <lineage>
        <taxon>Bacteria</taxon>
        <taxon>Bacillati</taxon>
        <taxon>Actinomycetota</taxon>
        <taxon>Actinomycetes</taxon>
        <taxon>Micrococcales</taxon>
        <taxon>Microbacteriaceae</taxon>
        <taxon>Pseudolysinimonas</taxon>
    </lineage>
</organism>
<comment type="caution">
    <text evidence="2">The sequence shown here is derived from an EMBL/GenBank/DDBJ whole genome shotgun (WGS) entry which is preliminary data.</text>
</comment>
<dbReference type="Pfam" id="PF01872">
    <property type="entry name" value="RibD_C"/>
    <property type="match status" value="1"/>
</dbReference>
<gene>
    <name evidence="2" type="ORF">GCM10025881_03120</name>
</gene>
<dbReference type="Gene3D" id="3.40.430.10">
    <property type="entry name" value="Dihydrofolate Reductase, subunit A"/>
    <property type="match status" value="1"/>
</dbReference>
<keyword evidence="3" id="KW-1185">Reference proteome</keyword>
<protein>
    <recommendedName>
        <fullName evidence="1">Bacterial bifunctional deaminase-reductase C-terminal domain-containing protein</fullName>
    </recommendedName>
</protein>
<reference evidence="3" key="1">
    <citation type="journal article" date="2019" name="Int. J. Syst. Evol. Microbiol.">
        <title>The Global Catalogue of Microorganisms (GCM) 10K type strain sequencing project: providing services to taxonomists for standard genome sequencing and annotation.</title>
        <authorList>
            <consortium name="The Broad Institute Genomics Platform"/>
            <consortium name="The Broad Institute Genome Sequencing Center for Infectious Disease"/>
            <person name="Wu L."/>
            <person name="Ma J."/>
        </authorList>
    </citation>
    <scope>NUCLEOTIDE SEQUENCE [LARGE SCALE GENOMIC DNA]</scope>
    <source>
        <strain evidence="3">NBRC 108894</strain>
    </source>
</reference>